<dbReference type="InterPro" id="IPR016181">
    <property type="entry name" value="Acyl_CoA_acyltransferase"/>
</dbReference>
<dbReference type="GO" id="GO:0016747">
    <property type="term" value="F:acyltransferase activity, transferring groups other than amino-acyl groups"/>
    <property type="evidence" value="ECO:0007669"/>
    <property type="project" value="InterPro"/>
</dbReference>
<gene>
    <name evidence="2" type="ORF">J5V96_01925</name>
</gene>
<dbReference type="InterPro" id="IPR000182">
    <property type="entry name" value="GNAT_dom"/>
</dbReference>
<evidence type="ECO:0000313" key="2">
    <source>
        <dbReference type="EMBL" id="MBO3662265.1"/>
    </source>
</evidence>
<accession>A0A939TPD1</accession>
<sequence length="186" mass="19885">MRVEIVIEPVRHEALIRSDDVASLARLFDAEYLADFGPWHPAQPYGYAPHDVHVIARAGAVVLGHAGWGRRRISVGGGEVVIAGVGGVLVAGSARGQRLGEKLMAALARSMAGDGGIEFGYLGCREEVVPFYEACGWTRVTAAERSISRDGMPIEDPPGQPLLILPVVSPLDAWPVGVIDLRGRAW</sequence>
<organism evidence="2 3">
    <name type="scientific">Microbacterium stercoris</name>
    <dbReference type="NCBI Taxonomy" id="2820289"/>
    <lineage>
        <taxon>Bacteria</taxon>
        <taxon>Bacillati</taxon>
        <taxon>Actinomycetota</taxon>
        <taxon>Actinomycetes</taxon>
        <taxon>Micrococcales</taxon>
        <taxon>Microbacteriaceae</taxon>
        <taxon>Microbacterium</taxon>
    </lineage>
</organism>
<name>A0A939TPD1_9MICO</name>
<reference evidence="2" key="1">
    <citation type="submission" date="2021-03" db="EMBL/GenBank/DDBJ databases">
        <title>Microbacterium sp. nov., a novel actinobacterium isolated from cow dung.</title>
        <authorList>
            <person name="Zhang L."/>
        </authorList>
    </citation>
    <scope>NUCLEOTIDE SEQUENCE</scope>
    <source>
        <strain evidence="2">NEAU-LLB</strain>
    </source>
</reference>
<dbReference type="Pfam" id="PF02474">
    <property type="entry name" value="NodA"/>
    <property type="match status" value="1"/>
</dbReference>
<feature type="domain" description="N-acetyltransferase" evidence="1">
    <location>
        <begin position="5"/>
        <end position="155"/>
    </location>
</feature>
<dbReference type="SUPFAM" id="SSF55729">
    <property type="entry name" value="Acyl-CoA N-acyltransferases (Nat)"/>
    <property type="match status" value="1"/>
</dbReference>
<evidence type="ECO:0000259" key="1">
    <source>
        <dbReference type="PROSITE" id="PS51186"/>
    </source>
</evidence>
<dbReference type="GO" id="GO:0005829">
    <property type="term" value="C:cytosol"/>
    <property type="evidence" value="ECO:0007669"/>
    <property type="project" value="InterPro"/>
</dbReference>
<evidence type="ECO:0000313" key="3">
    <source>
        <dbReference type="Proteomes" id="UP000680132"/>
    </source>
</evidence>
<keyword evidence="3" id="KW-1185">Reference proteome</keyword>
<protein>
    <submittedName>
        <fullName evidence="2">GNAT family N-acetyltransferase</fullName>
    </submittedName>
</protein>
<dbReference type="Proteomes" id="UP000680132">
    <property type="component" value="Unassembled WGS sequence"/>
</dbReference>
<dbReference type="Gene3D" id="3.40.630.30">
    <property type="match status" value="1"/>
</dbReference>
<dbReference type="EMBL" id="JAGFOA010000001">
    <property type="protein sequence ID" value="MBO3662265.1"/>
    <property type="molecule type" value="Genomic_DNA"/>
</dbReference>
<proteinExistence type="predicted"/>
<comment type="caution">
    <text evidence="2">The sequence shown here is derived from an EMBL/GenBank/DDBJ whole genome shotgun (WGS) entry which is preliminary data.</text>
</comment>
<dbReference type="AlphaFoldDB" id="A0A939TPD1"/>
<dbReference type="PROSITE" id="PS51186">
    <property type="entry name" value="GNAT"/>
    <property type="match status" value="1"/>
</dbReference>
<dbReference type="InterPro" id="IPR003484">
    <property type="entry name" value="NodA"/>
</dbReference>